<dbReference type="Pfam" id="PF03475">
    <property type="entry name" value="YiiM_3-alpha"/>
    <property type="match status" value="1"/>
</dbReference>
<evidence type="ECO:0000313" key="3">
    <source>
        <dbReference type="Proteomes" id="UP000752012"/>
    </source>
</evidence>
<dbReference type="GO" id="GO:0003824">
    <property type="term" value="F:catalytic activity"/>
    <property type="evidence" value="ECO:0007669"/>
    <property type="project" value="InterPro"/>
</dbReference>
<evidence type="ECO:0000313" key="2">
    <source>
        <dbReference type="EMBL" id="NJP38102.1"/>
    </source>
</evidence>
<dbReference type="InterPro" id="IPR005163">
    <property type="entry name" value="Tri_helical_YiiM-like"/>
</dbReference>
<sequence>MYVAELSVGRPETHQWGKRPVTTAIVKKPVQGPLKLFVQQFEGDGQADLRHHGGEDKAVCVYPASHYEWWEQELEQTLPLSAFGENITVAELTEDTAHIGDIYQLGNAVVQLSQPRQPCFKLAVRYNDTSLPVKVRETGWSGWYFRVLEEGIVARGDELELLERPADAITVMAANRIMYQQEGGLEAAEKLASLQPLAEAWKQQLRSRIKKAAGDQKT</sequence>
<dbReference type="Proteomes" id="UP000752012">
    <property type="component" value="Unassembled WGS sequence"/>
</dbReference>
<dbReference type="PANTHER" id="PTHR30212:SF4">
    <property type="entry name" value="MOSC DOMAIN-CONTAINING PROTEIN"/>
    <property type="match status" value="1"/>
</dbReference>
<dbReference type="InterPro" id="IPR005302">
    <property type="entry name" value="MoCF_Sase_C"/>
</dbReference>
<dbReference type="GO" id="GO:0030151">
    <property type="term" value="F:molybdenum ion binding"/>
    <property type="evidence" value="ECO:0007669"/>
    <property type="project" value="InterPro"/>
</dbReference>
<dbReference type="PROSITE" id="PS51340">
    <property type="entry name" value="MOSC"/>
    <property type="match status" value="1"/>
</dbReference>
<reference evidence="2 3" key="1">
    <citation type="submission" date="2020-03" db="EMBL/GenBank/DDBJ databases">
        <title>Assessment of the enzymatic potential of alkaline-tolerant lipase obtained from Bacillus luteus H11 (technogenic soil) for the bioremediation of saline soils contaminated with petroleum substances.</title>
        <authorList>
            <person name="Kalwasinska A."/>
        </authorList>
    </citation>
    <scope>NUCLEOTIDE SEQUENCE [LARGE SCALE GENOMIC DNA]</scope>
    <source>
        <strain evidence="2 3">H11</strain>
    </source>
</reference>
<comment type="caution">
    <text evidence="2">The sequence shown here is derived from an EMBL/GenBank/DDBJ whole genome shotgun (WGS) entry which is preliminary data.</text>
</comment>
<dbReference type="InterPro" id="IPR052353">
    <property type="entry name" value="Benzoxazolinone_Detox_Enz"/>
</dbReference>
<organism evidence="2 3">
    <name type="scientific">Alkalicoccus luteus</name>
    <dbReference type="NCBI Taxonomy" id="1237094"/>
    <lineage>
        <taxon>Bacteria</taxon>
        <taxon>Bacillati</taxon>
        <taxon>Bacillota</taxon>
        <taxon>Bacilli</taxon>
        <taxon>Bacillales</taxon>
        <taxon>Bacillaceae</taxon>
        <taxon>Alkalicoccus</taxon>
    </lineage>
</organism>
<evidence type="ECO:0000259" key="1">
    <source>
        <dbReference type="PROSITE" id="PS51340"/>
    </source>
</evidence>
<name>A0A969PYX1_9BACI</name>
<dbReference type="SUPFAM" id="SSF50800">
    <property type="entry name" value="PK beta-barrel domain-like"/>
    <property type="match status" value="1"/>
</dbReference>
<dbReference type="InterPro" id="IPR011037">
    <property type="entry name" value="Pyrv_Knase-like_insert_dom_sf"/>
</dbReference>
<feature type="domain" description="MOSC" evidence="1">
    <location>
        <begin position="23"/>
        <end position="162"/>
    </location>
</feature>
<dbReference type="Gene3D" id="2.40.33.20">
    <property type="entry name" value="PK beta-barrel domain-like"/>
    <property type="match status" value="1"/>
</dbReference>
<dbReference type="EMBL" id="JAATHJ010000016">
    <property type="protein sequence ID" value="NJP38102.1"/>
    <property type="molecule type" value="Genomic_DNA"/>
</dbReference>
<dbReference type="AlphaFoldDB" id="A0A969PYX1"/>
<dbReference type="GO" id="GO:0030170">
    <property type="term" value="F:pyridoxal phosphate binding"/>
    <property type="evidence" value="ECO:0007669"/>
    <property type="project" value="InterPro"/>
</dbReference>
<dbReference type="RefSeq" id="WP_168007265.1">
    <property type="nucleotide sequence ID" value="NZ_JAATHJ010000016.1"/>
</dbReference>
<proteinExistence type="predicted"/>
<protein>
    <submittedName>
        <fullName evidence="2">MOSC domain-containing protein</fullName>
    </submittedName>
</protein>
<dbReference type="PANTHER" id="PTHR30212">
    <property type="entry name" value="PROTEIN YIIM"/>
    <property type="match status" value="1"/>
</dbReference>
<dbReference type="Pfam" id="PF03473">
    <property type="entry name" value="MOSC"/>
    <property type="match status" value="1"/>
</dbReference>
<keyword evidence="3" id="KW-1185">Reference proteome</keyword>
<accession>A0A969PYX1</accession>
<gene>
    <name evidence="2" type="ORF">HCN83_10960</name>
</gene>